<organism evidence="11 12">
    <name type="scientific">Flaviaesturariibacter flavus</name>
    <dbReference type="NCBI Taxonomy" id="2502780"/>
    <lineage>
        <taxon>Bacteria</taxon>
        <taxon>Pseudomonadati</taxon>
        <taxon>Bacteroidota</taxon>
        <taxon>Chitinophagia</taxon>
        <taxon>Chitinophagales</taxon>
        <taxon>Chitinophagaceae</taxon>
        <taxon>Flaviaestuariibacter</taxon>
    </lineage>
</organism>
<keyword evidence="11" id="KW-0328">Glycosyltransferase</keyword>
<accession>A0A4R1BBT0</accession>
<evidence type="ECO:0000313" key="11">
    <source>
        <dbReference type="EMBL" id="TCJ14453.1"/>
    </source>
</evidence>
<dbReference type="NCBIfam" id="NF003704">
    <property type="entry name" value="PRK05321.1"/>
    <property type="match status" value="1"/>
</dbReference>
<dbReference type="Gene3D" id="3.20.140.10">
    <property type="entry name" value="nicotinate phosphoribosyltransferase"/>
    <property type="match status" value="1"/>
</dbReference>
<protein>
    <recommendedName>
        <fullName evidence="3 7">Nicotinate phosphoribosyltransferase</fullName>
        <shortName evidence="7">NAPRTase</shortName>
        <ecNumber evidence="3 7">6.3.4.21</ecNumber>
    </recommendedName>
</protein>
<feature type="domain" description="Nicotinate/nicotinamide phosphoribosyltransferase" evidence="9">
    <location>
        <begin position="164"/>
        <end position="383"/>
    </location>
</feature>
<dbReference type="InterPro" id="IPR007229">
    <property type="entry name" value="Nic_PRibTrfase-Fam"/>
</dbReference>
<dbReference type="GO" id="GO:0016757">
    <property type="term" value="F:glycosyltransferase activity"/>
    <property type="evidence" value="ECO:0007669"/>
    <property type="project" value="UniProtKB-KW"/>
</dbReference>
<dbReference type="PANTHER" id="PTHR11098:SF1">
    <property type="entry name" value="NICOTINATE PHOSPHORIBOSYLTRANSFERASE"/>
    <property type="match status" value="1"/>
</dbReference>
<comment type="catalytic activity">
    <reaction evidence="7 8">
        <text>5-phospho-alpha-D-ribose 1-diphosphate + nicotinate + ATP + H2O = nicotinate beta-D-ribonucleotide + ADP + phosphate + diphosphate</text>
        <dbReference type="Rhea" id="RHEA:36163"/>
        <dbReference type="ChEBI" id="CHEBI:15377"/>
        <dbReference type="ChEBI" id="CHEBI:30616"/>
        <dbReference type="ChEBI" id="CHEBI:32544"/>
        <dbReference type="ChEBI" id="CHEBI:33019"/>
        <dbReference type="ChEBI" id="CHEBI:43474"/>
        <dbReference type="ChEBI" id="CHEBI:57502"/>
        <dbReference type="ChEBI" id="CHEBI:58017"/>
        <dbReference type="ChEBI" id="CHEBI:456216"/>
        <dbReference type="EC" id="6.3.4.21"/>
    </reaction>
</comment>
<dbReference type="GO" id="GO:0005829">
    <property type="term" value="C:cytosol"/>
    <property type="evidence" value="ECO:0007669"/>
    <property type="project" value="TreeGrafter"/>
</dbReference>
<sequence>MDTIALPSLLDNDFYKFTMQQCVVKLFPRAKARYRFINRGGHLFPPGFAGALQASVQAMRGLRLTPEEKRWLAETCPYLDPVYLDFLQGYCYDPGEVSVRQEGGEVTVDVEGYWYRTILWEVPLLCLISENFYALGGEARADDATVEGKTRAKIEAYGDLGVTIAEFGTRRRHSYSVQDLVVAALKKYGTTFVGTSNVHLAMKHGVKPIGTHAHEWFMFHAARYGYRMANPVALDHWVDVYRGELGIALTDTFTTAEFYEVFDRKLARLFDGVRQDSGDPLRFADITIAHYQKLGIDPLTKTIIFSDALNVEKVRRIAAHCKGRIGISFGIGTSFSNDVGLKPMNIVIKMSEAQPAPGPWIPVVKLSDEPGKHSGGEREIQLAKEMLQIGIDNSESSEHPGGL</sequence>
<dbReference type="OrthoDB" id="9771406at2"/>
<evidence type="ECO:0000256" key="5">
    <source>
        <dbReference type="ARBA" id="ARBA00022598"/>
    </source>
</evidence>
<dbReference type="PANTHER" id="PTHR11098">
    <property type="entry name" value="NICOTINATE PHOSPHORIBOSYLTRANSFERASE"/>
    <property type="match status" value="1"/>
</dbReference>
<evidence type="ECO:0000256" key="4">
    <source>
        <dbReference type="ARBA" id="ARBA00022553"/>
    </source>
</evidence>
<dbReference type="Pfam" id="PF17767">
    <property type="entry name" value="NAPRTase_N"/>
    <property type="match status" value="1"/>
</dbReference>
<comment type="pathway">
    <text evidence="1 7 8">Cofactor biosynthesis; NAD(+) biosynthesis; nicotinate D-ribonucleotide from nicotinate: step 1/1.</text>
</comment>
<gene>
    <name evidence="7 11" type="primary">pncB</name>
    <name evidence="11" type="ORF">EPD60_10710</name>
</gene>
<dbReference type="UniPathway" id="UPA00253">
    <property type="reaction ID" value="UER00457"/>
</dbReference>
<evidence type="ECO:0000259" key="10">
    <source>
        <dbReference type="Pfam" id="PF17767"/>
    </source>
</evidence>
<dbReference type="SUPFAM" id="SSF51690">
    <property type="entry name" value="Nicotinate/Quinolinate PRTase C-terminal domain-like"/>
    <property type="match status" value="1"/>
</dbReference>
<dbReference type="InterPro" id="IPR041525">
    <property type="entry name" value="N/Namide_PRibTrfase"/>
</dbReference>
<comment type="function">
    <text evidence="7 8">Catalyzes the synthesis of beta-nicotinate D-ribonucleotide from nicotinate and 5-phospho-D-ribose 1-phosphate at the expense of ATP.</text>
</comment>
<dbReference type="InterPro" id="IPR040727">
    <property type="entry name" value="NAPRTase_N"/>
</dbReference>
<keyword evidence="5 7" id="KW-0436">Ligase</keyword>
<comment type="PTM">
    <text evidence="7 8">Transiently phosphorylated on a His residue during the reaction cycle. Phosphorylation strongly increases the affinity for substrates and increases the rate of nicotinate D-ribonucleotide production. Dephosphorylation regenerates the low-affinity form of the enzyme, leading to product release.</text>
</comment>
<evidence type="ECO:0000256" key="1">
    <source>
        <dbReference type="ARBA" id="ARBA00004952"/>
    </source>
</evidence>
<dbReference type="Proteomes" id="UP000295334">
    <property type="component" value="Unassembled WGS sequence"/>
</dbReference>
<comment type="caution">
    <text evidence="11">The sequence shown here is derived from an EMBL/GenBank/DDBJ whole genome shotgun (WGS) entry which is preliminary data.</text>
</comment>
<feature type="modified residue" description="Phosphohistidine; by autocatalysis" evidence="7">
    <location>
        <position position="214"/>
    </location>
</feature>
<dbReference type="NCBIfam" id="TIGR01514">
    <property type="entry name" value="NAPRTase"/>
    <property type="match status" value="1"/>
</dbReference>
<keyword evidence="12" id="KW-1185">Reference proteome</keyword>
<dbReference type="EMBL" id="SJZI01000042">
    <property type="protein sequence ID" value="TCJ14453.1"/>
    <property type="molecule type" value="Genomic_DNA"/>
</dbReference>
<evidence type="ECO:0000256" key="3">
    <source>
        <dbReference type="ARBA" id="ARBA00013236"/>
    </source>
</evidence>
<dbReference type="EC" id="6.3.4.21" evidence="3 7"/>
<reference evidence="11 12" key="1">
    <citation type="submission" date="2019-03" db="EMBL/GenBank/DDBJ databases">
        <authorList>
            <person name="Kim M.K.M."/>
        </authorList>
    </citation>
    <scope>NUCLEOTIDE SEQUENCE [LARGE SCALE GENOMIC DNA]</scope>
    <source>
        <strain evidence="11 12">17J68-12</strain>
    </source>
</reference>
<keyword evidence="6 7" id="KW-0662">Pyridine nucleotide biosynthesis</keyword>
<evidence type="ECO:0000256" key="2">
    <source>
        <dbReference type="ARBA" id="ARBA00010897"/>
    </source>
</evidence>
<feature type="domain" description="Nicotinate phosphoribosyltransferase N-terminal" evidence="10">
    <location>
        <begin position="10"/>
        <end position="129"/>
    </location>
</feature>
<evidence type="ECO:0000259" key="9">
    <source>
        <dbReference type="Pfam" id="PF04095"/>
    </source>
</evidence>
<dbReference type="AlphaFoldDB" id="A0A4R1BBT0"/>
<proteinExistence type="inferred from homology"/>
<dbReference type="SUPFAM" id="SSF54675">
    <property type="entry name" value="Nicotinate/Quinolinate PRTase N-terminal domain-like"/>
    <property type="match status" value="1"/>
</dbReference>
<keyword evidence="4 7" id="KW-0597">Phosphoprotein</keyword>
<dbReference type="InterPro" id="IPR006406">
    <property type="entry name" value="Nic_PRibTrfase"/>
</dbReference>
<evidence type="ECO:0000313" key="12">
    <source>
        <dbReference type="Proteomes" id="UP000295334"/>
    </source>
</evidence>
<name>A0A4R1BBT0_9BACT</name>
<dbReference type="PIRSF" id="PIRSF000484">
    <property type="entry name" value="NAPRT"/>
    <property type="match status" value="1"/>
</dbReference>
<dbReference type="GO" id="GO:0004516">
    <property type="term" value="F:nicotinate phosphoribosyltransferase activity"/>
    <property type="evidence" value="ECO:0007669"/>
    <property type="project" value="UniProtKB-UniRule"/>
</dbReference>
<evidence type="ECO:0000256" key="6">
    <source>
        <dbReference type="ARBA" id="ARBA00022642"/>
    </source>
</evidence>
<evidence type="ECO:0000256" key="7">
    <source>
        <dbReference type="HAMAP-Rule" id="MF_00570"/>
    </source>
</evidence>
<dbReference type="GO" id="GO:0034355">
    <property type="term" value="P:NAD+ biosynthetic process via the salvage pathway"/>
    <property type="evidence" value="ECO:0007669"/>
    <property type="project" value="TreeGrafter"/>
</dbReference>
<keyword evidence="11" id="KW-0808">Transferase</keyword>
<evidence type="ECO:0000256" key="8">
    <source>
        <dbReference type="RuleBase" id="RU003838"/>
    </source>
</evidence>
<dbReference type="RefSeq" id="WP_131449444.1">
    <property type="nucleotide sequence ID" value="NZ_SJZI01000042.1"/>
</dbReference>
<dbReference type="Pfam" id="PF04095">
    <property type="entry name" value="NAPRTase"/>
    <property type="match status" value="1"/>
</dbReference>
<comment type="similarity">
    <text evidence="2 7 8">Belongs to the NAPRTase family.</text>
</comment>
<dbReference type="HAMAP" id="MF_00570">
    <property type="entry name" value="NAPRTase"/>
    <property type="match status" value="1"/>
</dbReference>
<dbReference type="InterPro" id="IPR036068">
    <property type="entry name" value="Nicotinate_pribotase-like_C"/>
</dbReference>